<dbReference type="GO" id="GO:0006269">
    <property type="term" value="P:DNA replication, synthesis of primer"/>
    <property type="evidence" value="ECO:0007669"/>
    <property type="project" value="UniProtKB-UniRule"/>
</dbReference>
<evidence type="ECO:0000256" key="5">
    <source>
        <dbReference type="ARBA" id="ARBA00022801"/>
    </source>
</evidence>
<dbReference type="GO" id="GO:1990077">
    <property type="term" value="C:primosome complex"/>
    <property type="evidence" value="ECO:0007669"/>
    <property type="project" value="UniProtKB-UniRule"/>
</dbReference>
<dbReference type="SUPFAM" id="SSF52540">
    <property type="entry name" value="P-loop containing nucleoside triphosphate hydrolases"/>
    <property type="match status" value="1"/>
</dbReference>
<comment type="caution">
    <text evidence="16">The sequence shown here is derived from an EMBL/GenBank/DDBJ whole genome shotgun (WGS) entry which is preliminary data.</text>
</comment>
<evidence type="ECO:0000256" key="3">
    <source>
        <dbReference type="ARBA" id="ARBA00022705"/>
    </source>
</evidence>
<keyword evidence="5 13" id="KW-0378">Hydrolase</keyword>
<dbReference type="EMBL" id="SSMQ01000012">
    <property type="protein sequence ID" value="TKD08921.1"/>
    <property type="molecule type" value="Genomic_DNA"/>
</dbReference>
<keyword evidence="6 13" id="KW-0347">Helicase</keyword>
<name>A0A4U1JF66_9BACT</name>
<keyword evidence="2 13" id="KW-0639">Primosome</keyword>
<keyword evidence="8 13" id="KW-0238">DNA-binding</keyword>
<feature type="region of interest" description="Disordered" evidence="14">
    <location>
        <begin position="1"/>
        <end position="24"/>
    </location>
</feature>
<dbReference type="GO" id="GO:0005829">
    <property type="term" value="C:cytosol"/>
    <property type="evidence" value="ECO:0007669"/>
    <property type="project" value="TreeGrafter"/>
</dbReference>
<dbReference type="NCBIfam" id="TIGR00665">
    <property type="entry name" value="DnaB"/>
    <property type="match status" value="1"/>
</dbReference>
<dbReference type="GO" id="GO:0043139">
    <property type="term" value="F:5'-3' DNA helicase activity"/>
    <property type="evidence" value="ECO:0007669"/>
    <property type="project" value="UniProtKB-EC"/>
</dbReference>
<dbReference type="Gene3D" id="1.10.860.10">
    <property type="entry name" value="DNAb Helicase, Chain A"/>
    <property type="match status" value="1"/>
</dbReference>
<keyword evidence="4 13" id="KW-0547">Nucleotide-binding</keyword>
<dbReference type="SMART" id="SM00382">
    <property type="entry name" value="AAA"/>
    <property type="match status" value="1"/>
</dbReference>
<comment type="catalytic activity">
    <reaction evidence="11 13">
        <text>ATP + H2O = ADP + phosphate + H(+)</text>
        <dbReference type="Rhea" id="RHEA:13065"/>
        <dbReference type="ChEBI" id="CHEBI:15377"/>
        <dbReference type="ChEBI" id="CHEBI:15378"/>
        <dbReference type="ChEBI" id="CHEBI:30616"/>
        <dbReference type="ChEBI" id="CHEBI:43474"/>
        <dbReference type="ChEBI" id="CHEBI:456216"/>
        <dbReference type="EC" id="5.6.2.3"/>
    </reaction>
</comment>
<dbReference type="PANTHER" id="PTHR30153">
    <property type="entry name" value="REPLICATIVE DNA HELICASE DNAB"/>
    <property type="match status" value="1"/>
</dbReference>
<evidence type="ECO:0000256" key="12">
    <source>
        <dbReference type="NCBIfam" id="TIGR00665"/>
    </source>
</evidence>
<dbReference type="InterPro" id="IPR003593">
    <property type="entry name" value="AAA+_ATPase"/>
</dbReference>
<gene>
    <name evidence="16" type="primary">dnaB</name>
    <name evidence="16" type="ORF">E8A74_14140</name>
</gene>
<keyword evidence="9" id="KW-0413">Isomerase</keyword>
<evidence type="ECO:0000256" key="8">
    <source>
        <dbReference type="ARBA" id="ARBA00023125"/>
    </source>
</evidence>
<evidence type="ECO:0000256" key="9">
    <source>
        <dbReference type="ARBA" id="ARBA00023235"/>
    </source>
</evidence>
<dbReference type="InterPro" id="IPR007692">
    <property type="entry name" value="DNA_helicase_DnaB"/>
</dbReference>
<dbReference type="EC" id="5.6.2.3" evidence="12 13"/>
<keyword evidence="7 13" id="KW-0067">ATP-binding</keyword>
<evidence type="ECO:0000256" key="7">
    <source>
        <dbReference type="ARBA" id="ARBA00022840"/>
    </source>
</evidence>
<dbReference type="Pfam" id="PF03796">
    <property type="entry name" value="DnaB_C"/>
    <property type="match status" value="1"/>
</dbReference>
<dbReference type="PROSITE" id="PS51199">
    <property type="entry name" value="SF4_HELICASE"/>
    <property type="match status" value="1"/>
</dbReference>
<feature type="compositionally biased region" description="Polar residues" evidence="14">
    <location>
        <begin position="1"/>
        <end position="14"/>
    </location>
</feature>
<protein>
    <recommendedName>
        <fullName evidence="12 13">Replicative DNA helicase</fullName>
        <ecNumber evidence="12 13">5.6.2.3</ecNumber>
    </recommendedName>
</protein>
<comment type="function">
    <text evidence="10 13">The main replicative DNA helicase, it participates in initiation and elongation during chromosome replication. Travels ahead of the DNA replisome, separating dsDNA into templates for DNA synthesis. A processive ATP-dependent 5'-3' DNA helicase it has DNA-dependent ATPase activity.</text>
</comment>
<dbReference type="AlphaFoldDB" id="A0A4U1JF66"/>
<dbReference type="PANTHER" id="PTHR30153:SF2">
    <property type="entry name" value="REPLICATIVE DNA HELICASE"/>
    <property type="match status" value="1"/>
</dbReference>
<reference evidence="16 17" key="1">
    <citation type="submission" date="2019-04" db="EMBL/GenBank/DDBJ databases">
        <authorList>
            <person name="Li Y."/>
            <person name="Wang J."/>
        </authorList>
    </citation>
    <scope>NUCLEOTIDE SEQUENCE [LARGE SCALE GENOMIC DNA]</scope>
    <source>
        <strain evidence="16 17">DSM 14668</strain>
    </source>
</reference>
<dbReference type="Pfam" id="PF00772">
    <property type="entry name" value="DnaB"/>
    <property type="match status" value="1"/>
</dbReference>
<dbReference type="OrthoDB" id="9773982at2"/>
<dbReference type="InterPro" id="IPR007693">
    <property type="entry name" value="DNA_helicase_DnaB-like_N"/>
</dbReference>
<evidence type="ECO:0000313" key="16">
    <source>
        <dbReference type="EMBL" id="TKD08921.1"/>
    </source>
</evidence>
<dbReference type="FunFam" id="1.10.860.10:FF:000001">
    <property type="entry name" value="Replicative DNA helicase"/>
    <property type="match status" value="1"/>
</dbReference>
<dbReference type="GO" id="GO:0005524">
    <property type="term" value="F:ATP binding"/>
    <property type="evidence" value="ECO:0007669"/>
    <property type="project" value="UniProtKB-UniRule"/>
</dbReference>
<accession>A0A4U1JF66</accession>
<dbReference type="GO" id="GO:0016887">
    <property type="term" value="F:ATP hydrolysis activity"/>
    <property type="evidence" value="ECO:0007669"/>
    <property type="project" value="RHEA"/>
</dbReference>
<evidence type="ECO:0000256" key="13">
    <source>
        <dbReference type="RuleBase" id="RU362085"/>
    </source>
</evidence>
<organism evidence="16 17">
    <name type="scientific">Polyangium fumosum</name>
    <dbReference type="NCBI Taxonomy" id="889272"/>
    <lineage>
        <taxon>Bacteria</taxon>
        <taxon>Pseudomonadati</taxon>
        <taxon>Myxococcota</taxon>
        <taxon>Polyangia</taxon>
        <taxon>Polyangiales</taxon>
        <taxon>Polyangiaceae</taxon>
        <taxon>Polyangium</taxon>
    </lineage>
</organism>
<sequence length="501" mass="55109">MQTAQQRRGRSNQPMEPAPVAGRVPPHDLDAEAAVLSAVLLERDALDRVLEILKPEHFYSDANKRIFEAATALALSGTPIDIVSIASWLRDREWLAQIGGASYLAQLADATPAVAHVATHAKVVYEKWRLRQLIATCQRVAAEGYGDVGTVQEFIDGAEQSIYALARTAQSTSVQPIAQVLKAAFEQITAAAERGDRITGISTGYERLDSKTAGLHDGDLMIVAARPGMGKTSFVLNIAVNVASPRTVAAGPGEADHGYERQEPGYGVCVFSLEMPREQLASRMVCTEGRVDLGKLRQGFLQPDDWRRLTESASYLSTLPIWVDDTSALTLLEVRAKVRRIQAEYNRTAGPGQPERRVGLVIIDYLQLMKGRDGVSSREQEISEISRGLKQLAKELRVPVIALSQLNRSVETRTNKDNGKRPQLSDLRESGAIEQDADTIMFIYRDEYYNAETTNAKGIAEIIIAKQRNGPTGKVLVRFASSYTRFDNLAPGDYPEMVDDE</sequence>
<evidence type="ECO:0000256" key="14">
    <source>
        <dbReference type="SAM" id="MobiDB-lite"/>
    </source>
</evidence>
<evidence type="ECO:0000256" key="6">
    <source>
        <dbReference type="ARBA" id="ARBA00022806"/>
    </source>
</evidence>
<evidence type="ECO:0000259" key="15">
    <source>
        <dbReference type="PROSITE" id="PS51199"/>
    </source>
</evidence>
<dbReference type="InterPro" id="IPR007694">
    <property type="entry name" value="DNA_helicase_DnaB-like_C"/>
</dbReference>
<dbReference type="InterPro" id="IPR027417">
    <property type="entry name" value="P-loop_NTPase"/>
</dbReference>
<evidence type="ECO:0000256" key="2">
    <source>
        <dbReference type="ARBA" id="ARBA00022515"/>
    </source>
</evidence>
<evidence type="ECO:0000256" key="1">
    <source>
        <dbReference type="ARBA" id="ARBA00008428"/>
    </source>
</evidence>
<dbReference type="InterPro" id="IPR036185">
    <property type="entry name" value="DNA_heli_DnaB-like_N_sf"/>
</dbReference>
<dbReference type="Gene3D" id="3.40.50.300">
    <property type="entry name" value="P-loop containing nucleotide triphosphate hydrolases"/>
    <property type="match status" value="1"/>
</dbReference>
<evidence type="ECO:0000256" key="10">
    <source>
        <dbReference type="ARBA" id="ARBA00044932"/>
    </source>
</evidence>
<dbReference type="CDD" id="cd00984">
    <property type="entry name" value="DnaB_C"/>
    <property type="match status" value="1"/>
</dbReference>
<dbReference type="InterPro" id="IPR016136">
    <property type="entry name" value="DNA_helicase_N/primase_C"/>
</dbReference>
<evidence type="ECO:0000256" key="11">
    <source>
        <dbReference type="ARBA" id="ARBA00048954"/>
    </source>
</evidence>
<dbReference type="Proteomes" id="UP000309215">
    <property type="component" value="Unassembled WGS sequence"/>
</dbReference>
<feature type="domain" description="SF4 helicase" evidence="15">
    <location>
        <begin position="194"/>
        <end position="493"/>
    </location>
</feature>
<dbReference type="SUPFAM" id="SSF48024">
    <property type="entry name" value="N-terminal domain of DnaB helicase"/>
    <property type="match status" value="1"/>
</dbReference>
<comment type="similarity">
    <text evidence="1 13">Belongs to the helicase family. DnaB subfamily.</text>
</comment>
<evidence type="ECO:0000313" key="17">
    <source>
        <dbReference type="Proteomes" id="UP000309215"/>
    </source>
</evidence>
<keyword evidence="17" id="KW-1185">Reference proteome</keyword>
<evidence type="ECO:0000256" key="4">
    <source>
        <dbReference type="ARBA" id="ARBA00022741"/>
    </source>
</evidence>
<dbReference type="GO" id="GO:0003677">
    <property type="term" value="F:DNA binding"/>
    <property type="evidence" value="ECO:0007669"/>
    <property type="project" value="UniProtKB-UniRule"/>
</dbReference>
<keyword evidence="3 13" id="KW-0235">DNA replication</keyword>
<proteinExistence type="inferred from homology"/>